<accession>A0A936Z456</accession>
<reference evidence="2 3" key="1">
    <citation type="journal article" date="2017" name="Int. J. Syst. Evol. Microbiol.">
        <title>Ramlibacter monticola sp. nov., isolated from forest soil.</title>
        <authorList>
            <person name="Chaudhary D.K."/>
            <person name="Kim J."/>
        </authorList>
    </citation>
    <scope>NUCLEOTIDE SEQUENCE [LARGE SCALE GENOMIC DNA]</scope>
    <source>
        <strain evidence="2 3">KACC 19175</strain>
    </source>
</reference>
<evidence type="ECO:0000313" key="3">
    <source>
        <dbReference type="Proteomes" id="UP000599109"/>
    </source>
</evidence>
<gene>
    <name evidence="2" type="ORF">JJ685_20625</name>
</gene>
<keyword evidence="3" id="KW-1185">Reference proteome</keyword>
<dbReference type="AlphaFoldDB" id="A0A936Z456"/>
<evidence type="ECO:0000313" key="2">
    <source>
        <dbReference type="EMBL" id="MBL0393554.1"/>
    </source>
</evidence>
<feature type="compositionally biased region" description="Basic and acidic residues" evidence="1">
    <location>
        <begin position="56"/>
        <end position="71"/>
    </location>
</feature>
<feature type="region of interest" description="Disordered" evidence="1">
    <location>
        <begin position="1"/>
        <end position="71"/>
    </location>
</feature>
<comment type="caution">
    <text evidence="2">The sequence shown here is derived from an EMBL/GenBank/DDBJ whole genome shotgun (WGS) entry which is preliminary data.</text>
</comment>
<dbReference type="EMBL" id="JAEQNE010000005">
    <property type="protein sequence ID" value="MBL0393554.1"/>
    <property type="molecule type" value="Genomic_DNA"/>
</dbReference>
<dbReference type="Proteomes" id="UP000599109">
    <property type="component" value="Unassembled WGS sequence"/>
</dbReference>
<feature type="compositionally biased region" description="Basic and acidic residues" evidence="1">
    <location>
        <begin position="34"/>
        <end position="48"/>
    </location>
</feature>
<evidence type="ECO:0000256" key="1">
    <source>
        <dbReference type="SAM" id="MobiDB-lite"/>
    </source>
</evidence>
<protein>
    <submittedName>
        <fullName evidence="2">Uncharacterized protein</fullName>
    </submittedName>
</protein>
<proteinExistence type="predicted"/>
<name>A0A936Z456_9BURK</name>
<dbReference type="RefSeq" id="WP_201676209.1">
    <property type="nucleotide sequence ID" value="NZ_JAEQNE010000005.1"/>
</dbReference>
<sequence>MVMFKAKFRPASEKPQAQQQQQPQPVPPMPKPQQQEEDKAPPIEKERGPQYPVKEPGPRHEPERVRSERAR</sequence>
<organism evidence="2 3">
    <name type="scientific">Ramlibacter monticola</name>
    <dbReference type="NCBI Taxonomy" id="1926872"/>
    <lineage>
        <taxon>Bacteria</taxon>
        <taxon>Pseudomonadati</taxon>
        <taxon>Pseudomonadota</taxon>
        <taxon>Betaproteobacteria</taxon>
        <taxon>Burkholderiales</taxon>
        <taxon>Comamonadaceae</taxon>
        <taxon>Ramlibacter</taxon>
    </lineage>
</organism>